<name>A0A937X468_9BACT</name>
<sequence length="480" mass="49059">AYIQSQNQYTSETTLQVGNGANGPGTPGWADKAGAWMADKAAAASANVDAAMGRVNAALNDVSKAQSDINGTLIKIDRVHNTFMAGVETVRAIGKGDVKKALRTGGNLLYGLGYEEMGMAANKLVDKIEQGEALKRGIETGDAGQILMAAGQFAELSDVAATGNKIMQVQNLANVAKYGTAGDLVLAAGRVLESKETTDVGNRILGVEEAKRAADRGDAAGAIMAAGNAAGSRAITRSGETLRQAQNGVEYARAGQYGAAINAFGDAAGNKDLKAMADQVDAGQAAVMAAQGKDRWGNKIATTDAVAGVMTNLGRASGSDELQTGGNAVLQADATHRAIGSGDESAAQRNAAMLAGTLGRNQAQKNLNANAEAIDTRRAHAAAMGGAMDSGDVGAIIDSTAASQGFKAQTLKASDDSRRFAQKVDATGKVVKSAENAMGYARSADGTDNVFKGFDNISNKVKGIKATAEAQAERAKKLTA</sequence>
<dbReference type="Proteomes" id="UP000703893">
    <property type="component" value="Unassembled WGS sequence"/>
</dbReference>
<proteinExistence type="predicted"/>
<accession>A0A937X468</accession>
<feature type="non-terminal residue" evidence="2">
    <location>
        <position position="1"/>
    </location>
</feature>
<protein>
    <submittedName>
        <fullName evidence="2">Uncharacterized protein</fullName>
    </submittedName>
</protein>
<gene>
    <name evidence="2" type="ORF">FJZ00_10650</name>
</gene>
<dbReference type="EMBL" id="VGJX01000647">
    <property type="protein sequence ID" value="MBM3275604.1"/>
    <property type="molecule type" value="Genomic_DNA"/>
</dbReference>
<comment type="caution">
    <text evidence="2">The sequence shown here is derived from an EMBL/GenBank/DDBJ whole genome shotgun (WGS) entry which is preliminary data.</text>
</comment>
<feature type="compositionally biased region" description="Polar residues" evidence="1">
    <location>
        <begin position="1"/>
        <end position="19"/>
    </location>
</feature>
<evidence type="ECO:0000313" key="2">
    <source>
        <dbReference type="EMBL" id="MBM3275604.1"/>
    </source>
</evidence>
<evidence type="ECO:0000256" key="1">
    <source>
        <dbReference type="SAM" id="MobiDB-lite"/>
    </source>
</evidence>
<dbReference type="AlphaFoldDB" id="A0A937X468"/>
<feature type="region of interest" description="Disordered" evidence="1">
    <location>
        <begin position="1"/>
        <end position="26"/>
    </location>
</feature>
<organism evidence="2 3">
    <name type="scientific">Candidatus Tanganyikabacteria bacterium</name>
    <dbReference type="NCBI Taxonomy" id="2961651"/>
    <lineage>
        <taxon>Bacteria</taxon>
        <taxon>Bacillati</taxon>
        <taxon>Candidatus Sericytochromatia</taxon>
        <taxon>Candidatus Tanganyikabacteria</taxon>
    </lineage>
</organism>
<reference evidence="2 3" key="1">
    <citation type="submission" date="2019-03" db="EMBL/GenBank/DDBJ databases">
        <title>Lake Tanganyika Metagenome-Assembled Genomes (MAGs).</title>
        <authorList>
            <person name="Tran P."/>
        </authorList>
    </citation>
    <scope>NUCLEOTIDE SEQUENCE [LARGE SCALE GENOMIC DNA]</scope>
    <source>
        <strain evidence="2">K_DeepCast_65m_m2_236</strain>
    </source>
</reference>
<evidence type="ECO:0000313" key="3">
    <source>
        <dbReference type="Proteomes" id="UP000703893"/>
    </source>
</evidence>